<feature type="non-terminal residue" evidence="1">
    <location>
        <position position="50"/>
    </location>
</feature>
<dbReference type="AlphaFoldDB" id="A0A0B6ZFH3"/>
<name>A0A0B6ZFH3_9EUPU</name>
<reference evidence="1" key="1">
    <citation type="submission" date="2014-12" db="EMBL/GenBank/DDBJ databases">
        <title>Insight into the proteome of Arion vulgaris.</title>
        <authorList>
            <person name="Aradska J."/>
            <person name="Bulat T."/>
            <person name="Smidak R."/>
            <person name="Sarate P."/>
            <person name="Gangsoo J."/>
            <person name="Sialana F."/>
            <person name="Bilban M."/>
            <person name="Lubec G."/>
        </authorList>
    </citation>
    <scope>NUCLEOTIDE SEQUENCE</scope>
    <source>
        <tissue evidence="1">Skin</tissue>
    </source>
</reference>
<sequence>MGRRRTTYVSLIVCVFVNEAHIEVSNFTKRNALKLYSETSLFNIIVCKCL</sequence>
<protein>
    <submittedName>
        <fullName evidence="1">Uncharacterized protein</fullName>
    </submittedName>
</protein>
<proteinExistence type="predicted"/>
<accession>A0A0B6ZFH3</accession>
<gene>
    <name evidence="1" type="primary">ORF62116</name>
</gene>
<dbReference type="EMBL" id="HACG01020433">
    <property type="protein sequence ID" value="CEK67298.1"/>
    <property type="molecule type" value="Transcribed_RNA"/>
</dbReference>
<evidence type="ECO:0000313" key="1">
    <source>
        <dbReference type="EMBL" id="CEK67298.1"/>
    </source>
</evidence>
<organism evidence="1">
    <name type="scientific">Arion vulgaris</name>
    <dbReference type="NCBI Taxonomy" id="1028688"/>
    <lineage>
        <taxon>Eukaryota</taxon>
        <taxon>Metazoa</taxon>
        <taxon>Spiralia</taxon>
        <taxon>Lophotrochozoa</taxon>
        <taxon>Mollusca</taxon>
        <taxon>Gastropoda</taxon>
        <taxon>Heterobranchia</taxon>
        <taxon>Euthyneura</taxon>
        <taxon>Panpulmonata</taxon>
        <taxon>Eupulmonata</taxon>
        <taxon>Stylommatophora</taxon>
        <taxon>Helicina</taxon>
        <taxon>Arionoidea</taxon>
        <taxon>Arionidae</taxon>
        <taxon>Arion</taxon>
    </lineage>
</organism>